<dbReference type="RefSeq" id="WP_148907769.1">
    <property type="nucleotide sequence ID" value="NZ_VNHX01000004.1"/>
</dbReference>
<evidence type="ECO:0000256" key="2">
    <source>
        <dbReference type="ARBA" id="ARBA00023125"/>
    </source>
</evidence>
<dbReference type="SUPFAM" id="SSF46689">
    <property type="entry name" value="Homeodomain-like"/>
    <property type="match status" value="2"/>
</dbReference>
<gene>
    <name evidence="5" type="ORF">BC792_10464</name>
</gene>
<sequence length="288" mass="33491">MFIQRLAPTFGTPSTVVVRHDQTPQNHNVWHSHEELEFISIKKGRGTFFVGDCIHHFTEEFTVLIGSNTPHYWLFDEEYVHQSPSAPADIRVVHFRPDFIGADFFLLPEASHIKQLYQKARRALIFEEDTRLSVFFDRIVRQAPFQRLTALLETLGYIAGLSCYATLVSPDYTLLQQEEDLRRMNKVMEYIRLQYKAKVRLEDVAQLAGMTSNSFCRYFKQRTGKTLVAFLHEIRVGQACKMLTETSLSIKEICFDCGFQNFVSFHKIFKTITRTTPSAYREAAQRSR</sequence>
<dbReference type="InterPro" id="IPR011051">
    <property type="entry name" value="RmlC_Cupin_sf"/>
</dbReference>
<dbReference type="InterPro" id="IPR014710">
    <property type="entry name" value="RmlC-like_jellyroll"/>
</dbReference>
<dbReference type="InterPro" id="IPR009057">
    <property type="entry name" value="Homeodomain-like_sf"/>
</dbReference>
<dbReference type="Gene3D" id="2.60.120.10">
    <property type="entry name" value="Jelly Rolls"/>
    <property type="match status" value="1"/>
</dbReference>
<dbReference type="SUPFAM" id="SSF51182">
    <property type="entry name" value="RmlC-like cupins"/>
    <property type="match status" value="1"/>
</dbReference>
<evidence type="ECO:0000256" key="3">
    <source>
        <dbReference type="ARBA" id="ARBA00023163"/>
    </source>
</evidence>
<keyword evidence="3" id="KW-0804">Transcription</keyword>
<dbReference type="Pfam" id="PF12833">
    <property type="entry name" value="HTH_18"/>
    <property type="match status" value="1"/>
</dbReference>
<dbReference type="InterPro" id="IPR018060">
    <property type="entry name" value="HTH_AraC"/>
</dbReference>
<dbReference type="InterPro" id="IPR018062">
    <property type="entry name" value="HTH_AraC-typ_CS"/>
</dbReference>
<organism evidence="5 6">
    <name type="scientific">Sphingobacterium allocomposti</name>
    <dbReference type="NCBI Taxonomy" id="415956"/>
    <lineage>
        <taxon>Bacteria</taxon>
        <taxon>Pseudomonadati</taxon>
        <taxon>Bacteroidota</taxon>
        <taxon>Sphingobacteriia</taxon>
        <taxon>Sphingobacteriales</taxon>
        <taxon>Sphingobacteriaceae</taxon>
        <taxon>Sphingobacterium</taxon>
    </lineage>
</organism>
<dbReference type="GO" id="GO:0043565">
    <property type="term" value="F:sequence-specific DNA binding"/>
    <property type="evidence" value="ECO:0007669"/>
    <property type="project" value="InterPro"/>
</dbReference>
<dbReference type="AlphaFoldDB" id="A0A5S5DPT4"/>
<evidence type="ECO:0000313" key="5">
    <source>
        <dbReference type="EMBL" id="TYP96842.1"/>
    </source>
</evidence>
<accession>A0A5S5DPT4</accession>
<keyword evidence="1" id="KW-0805">Transcription regulation</keyword>
<evidence type="ECO:0000259" key="4">
    <source>
        <dbReference type="PROSITE" id="PS01124"/>
    </source>
</evidence>
<dbReference type="GO" id="GO:0003700">
    <property type="term" value="F:DNA-binding transcription factor activity"/>
    <property type="evidence" value="ECO:0007669"/>
    <property type="project" value="InterPro"/>
</dbReference>
<dbReference type="Gene3D" id="1.10.10.60">
    <property type="entry name" value="Homeodomain-like"/>
    <property type="match status" value="2"/>
</dbReference>
<dbReference type="OrthoDB" id="9787988at2"/>
<dbReference type="Proteomes" id="UP000325105">
    <property type="component" value="Unassembled WGS sequence"/>
</dbReference>
<evidence type="ECO:0000256" key="1">
    <source>
        <dbReference type="ARBA" id="ARBA00023015"/>
    </source>
</evidence>
<dbReference type="SMART" id="SM00342">
    <property type="entry name" value="HTH_ARAC"/>
    <property type="match status" value="1"/>
</dbReference>
<proteinExistence type="predicted"/>
<reference evidence="5 6" key="1">
    <citation type="submission" date="2019-07" db="EMBL/GenBank/DDBJ databases">
        <title>Genomic Encyclopedia of Archaeal and Bacterial Type Strains, Phase II (KMG-II): from individual species to whole genera.</title>
        <authorList>
            <person name="Goeker M."/>
        </authorList>
    </citation>
    <scope>NUCLEOTIDE SEQUENCE [LARGE SCALE GENOMIC DNA]</scope>
    <source>
        <strain evidence="5 6">DSM 18850</strain>
    </source>
</reference>
<dbReference type="EMBL" id="VNHX01000004">
    <property type="protein sequence ID" value="TYP96842.1"/>
    <property type="molecule type" value="Genomic_DNA"/>
</dbReference>
<feature type="domain" description="HTH araC/xylS-type" evidence="4">
    <location>
        <begin position="185"/>
        <end position="283"/>
    </location>
</feature>
<name>A0A5S5DPT4_9SPHI</name>
<keyword evidence="6" id="KW-1185">Reference proteome</keyword>
<dbReference type="PROSITE" id="PS01124">
    <property type="entry name" value="HTH_ARAC_FAMILY_2"/>
    <property type="match status" value="1"/>
</dbReference>
<dbReference type="PROSITE" id="PS00041">
    <property type="entry name" value="HTH_ARAC_FAMILY_1"/>
    <property type="match status" value="1"/>
</dbReference>
<keyword evidence="2" id="KW-0238">DNA-binding</keyword>
<comment type="caution">
    <text evidence="5">The sequence shown here is derived from an EMBL/GenBank/DDBJ whole genome shotgun (WGS) entry which is preliminary data.</text>
</comment>
<dbReference type="PANTHER" id="PTHR43280">
    <property type="entry name" value="ARAC-FAMILY TRANSCRIPTIONAL REGULATOR"/>
    <property type="match status" value="1"/>
</dbReference>
<evidence type="ECO:0000313" key="6">
    <source>
        <dbReference type="Proteomes" id="UP000325105"/>
    </source>
</evidence>
<protein>
    <submittedName>
        <fullName evidence="5">AraC family transcriptional regulator</fullName>
    </submittedName>
</protein>
<dbReference type="PANTHER" id="PTHR43280:SF27">
    <property type="entry name" value="TRANSCRIPTIONAL REGULATOR MTLR"/>
    <property type="match status" value="1"/>
</dbReference>